<proteinExistence type="predicted"/>
<sequence>MAVPTDISLNRSARIPGRSCWEQVQFLKFDTVLGDWLTGYLLSLGPWLTPFENCGGGANSESELNFEAPRSPYNVGCNDTHATHDHEKHRNVCTRESAQAALWTSPSSGPGSGVRDGHTLKSMDFPPEG</sequence>
<dbReference type="AlphaFoldDB" id="A0A0J6Y4K6"/>
<feature type="region of interest" description="Disordered" evidence="1">
    <location>
        <begin position="99"/>
        <end position="129"/>
    </location>
</feature>
<evidence type="ECO:0000313" key="3">
    <source>
        <dbReference type="Proteomes" id="UP000054565"/>
    </source>
</evidence>
<gene>
    <name evidence="2" type="ORF">CIRG_02103</name>
</gene>
<dbReference type="EMBL" id="DS028093">
    <property type="protein sequence ID" value="KMP01964.1"/>
    <property type="molecule type" value="Genomic_DNA"/>
</dbReference>
<evidence type="ECO:0000256" key="1">
    <source>
        <dbReference type="SAM" id="MobiDB-lite"/>
    </source>
</evidence>
<organism evidence="2 3">
    <name type="scientific">Coccidioides immitis RMSCC 2394</name>
    <dbReference type="NCBI Taxonomy" id="404692"/>
    <lineage>
        <taxon>Eukaryota</taxon>
        <taxon>Fungi</taxon>
        <taxon>Dikarya</taxon>
        <taxon>Ascomycota</taxon>
        <taxon>Pezizomycotina</taxon>
        <taxon>Eurotiomycetes</taxon>
        <taxon>Eurotiomycetidae</taxon>
        <taxon>Onygenales</taxon>
        <taxon>Onygenaceae</taxon>
        <taxon>Coccidioides</taxon>
    </lineage>
</organism>
<feature type="compositionally biased region" description="Polar residues" evidence="1">
    <location>
        <begin position="99"/>
        <end position="109"/>
    </location>
</feature>
<evidence type="ECO:0000313" key="2">
    <source>
        <dbReference type="EMBL" id="KMP01964.1"/>
    </source>
</evidence>
<reference evidence="3" key="1">
    <citation type="journal article" date="2010" name="Genome Res.">
        <title>Population genomic sequencing of Coccidioides fungi reveals recent hybridization and transposon control.</title>
        <authorList>
            <person name="Neafsey D.E."/>
            <person name="Barker B.M."/>
            <person name="Sharpton T.J."/>
            <person name="Stajich J.E."/>
            <person name="Park D.J."/>
            <person name="Whiston E."/>
            <person name="Hung C.-Y."/>
            <person name="McMahan C."/>
            <person name="White J."/>
            <person name="Sykes S."/>
            <person name="Heiman D."/>
            <person name="Young S."/>
            <person name="Zeng Q."/>
            <person name="Abouelleil A."/>
            <person name="Aftuck L."/>
            <person name="Bessette D."/>
            <person name="Brown A."/>
            <person name="FitzGerald M."/>
            <person name="Lui A."/>
            <person name="Macdonald J.P."/>
            <person name="Priest M."/>
            <person name="Orbach M.J."/>
            <person name="Galgiani J.N."/>
            <person name="Kirkland T.N."/>
            <person name="Cole G.T."/>
            <person name="Birren B.W."/>
            <person name="Henn M.R."/>
            <person name="Taylor J.W."/>
            <person name="Rounsley S.D."/>
        </authorList>
    </citation>
    <scope>NUCLEOTIDE SEQUENCE [LARGE SCALE GENOMIC DNA]</scope>
    <source>
        <strain evidence="3">RMSCC 2394</strain>
    </source>
</reference>
<accession>A0A0J6Y4K6</accession>
<dbReference type="Proteomes" id="UP000054565">
    <property type="component" value="Unassembled WGS sequence"/>
</dbReference>
<protein>
    <submittedName>
        <fullName evidence="2">Uncharacterized protein</fullName>
    </submittedName>
</protein>
<name>A0A0J6Y4K6_COCIT</name>